<comment type="caution">
    <text evidence="1">The sequence shown here is derived from an EMBL/GenBank/DDBJ whole genome shotgun (WGS) entry which is preliminary data.</text>
</comment>
<dbReference type="Proteomes" id="UP000053675">
    <property type="component" value="Unassembled WGS sequence"/>
</dbReference>
<evidence type="ECO:0000313" key="2">
    <source>
        <dbReference type="Proteomes" id="UP000053675"/>
    </source>
</evidence>
<sequence length="134" mass="14851">MSQFKTIGEWMKLGVEPIGFLNEDGDVVEAIGLNPKGLSIKVAPPAQRRLSDEGLLKALIECVSASRMAAIGHDEFRSLVKEADETRTQILQRMKGPTRGEVRKALGYVLGYRDGTKSREREIANFLSMFPEGE</sequence>
<dbReference type="PATRIC" id="fig|472175.3.peg.1418"/>
<evidence type="ECO:0000313" key="1">
    <source>
        <dbReference type="EMBL" id="KFB10372.1"/>
    </source>
</evidence>
<name>A0A084UBN6_9HYPH</name>
<proteinExistence type="predicted"/>
<gene>
    <name evidence="1" type="ORF">EL18_01403</name>
</gene>
<dbReference type="RefSeq" id="WP_152552968.1">
    <property type="nucleotide sequence ID" value="NZ_JMQM01000001.1"/>
</dbReference>
<dbReference type="STRING" id="472175.EL18_01403"/>
<dbReference type="AlphaFoldDB" id="A0A084UBN6"/>
<protein>
    <submittedName>
        <fullName evidence="1">Uncharacterized protein</fullName>
    </submittedName>
</protein>
<reference evidence="1 2" key="1">
    <citation type="submission" date="2014-05" db="EMBL/GenBank/DDBJ databases">
        <title>Draft Genome Sequence of Nitratireductor basaltis Strain UMTGB225, A Marine Bacterium Isolated from Green Barrel Tunicate.</title>
        <authorList>
            <person name="Gan H.Y."/>
        </authorList>
    </citation>
    <scope>NUCLEOTIDE SEQUENCE [LARGE SCALE GENOMIC DNA]</scope>
    <source>
        <strain evidence="1 2">UMTGB225</strain>
    </source>
</reference>
<dbReference type="EMBL" id="JMQM01000001">
    <property type="protein sequence ID" value="KFB10372.1"/>
    <property type="molecule type" value="Genomic_DNA"/>
</dbReference>
<accession>A0A084UBN6</accession>
<keyword evidence="2" id="KW-1185">Reference proteome</keyword>
<organism evidence="1 2">
    <name type="scientific">Nitratireductor basaltis</name>
    <dbReference type="NCBI Taxonomy" id="472175"/>
    <lineage>
        <taxon>Bacteria</taxon>
        <taxon>Pseudomonadati</taxon>
        <taxon>Pseudomonadota</taxon>
        <taxon>Alphaproteobacteria</taxon>
        <taxon>Hyphomicrobiales</taxon>
        <taxon>Phyllobacteriaceae</taxon>
        <taxon>Nitratireductor</taxon>
    </lineage>
</organism>